<evidence type="ECO:0000313" key="2">
    <source>
        <dbReference type="EMBL" id="EEW26019.1"/>
    </source>
</evidence>
<reference evidence="2 3" key="1">
    <citation type="submission" date="2009-08" db="EMBL/GenBank/DDBJ databases">
        <title>The draft genome of Rhodobacter sp. SW2.</title>
        <authorList>
            <consortium name="US DOE Joint Genome Institute (JGI-PGF)"/>
            <person name="Lucas S."/>
            <person name="Copeland A."/>
            <person name="Lapidus A."/>
            <person name="Glavina del Rio T."/>
            <person name="Tice H."/>
            <person name="Bruce D."/>
            <person name="Goodwin L."/>
            <person name="Pitluck S."/>
            <person name="Larimer F."/>
            <person name="Land M.L."/>
            <person name="Hauser L."/>
            <person name="Emerson D."/>
        </authorList>
    </citation>
    <scope>NUCLEOTIDE SEQUENCE [LARGE SCALE GENOMIC DNA]</scope>
    <source>
        <strain evidence="2 3">SW2</strain>
    </source>
</reference>
<comment type="caution">
    <text evidence="2">The sequence shown here is derived from an EMBL/GenBank/DDBJ whole genome shotgun (WGS) entry which is preliminary data.</text>
</comment>
<sequence>MTLPLPFALLSLLTLAACTSDGNFRLYPLEGPIAAANPAQVIAIRSKNDSDTSGRISFRLPDPNRSKCEGTWSSVVPRVTSQQRGLSLSIRGLGGKYSNQTADVGGVNNGEIYAICDDGTRVQGRFISGSGTQSGTGTATDTLGNSYKLLF</sequence>
<dbReference type="EMBL" id="ACYY01000005">
    <property type="protein sequence ID" value="EEW26019.1"/>
    <property type="molecule type" value="Genomic_DNA"/>
</dbReference>
<protein>
    <recommendedName>
        <fullName evidence="4">Lipoprotein</fullName>
    </recommendedName>
</protein>
<feature type="signal peptide" evidence="1">
    <location>
        <begin position="1"/>
        <end position="16"/>
    </location>
</feature>
<dbReference type="AlphaFoldDB" id="C8RZ62"/>
<dbReference type="OrthoDB" id="8448795at2"/>
<dbReference type="eggNOG" id="ENOG502ZME1">
    <property type="taxonomic scope" value="Bacteria"/>
</dbReference>
<name>C8RZ62_9RHOB</name>
<proteinExistence type="predicted"/>
<evidence type="ECO:0000313" key="3">
    <source>
        <dbReference type="Proteomes" id="UP000010121"/>
    </source>
</evidence>
<organism evidence="2 3">
    <name type="scientific">Rhodobacter ferrooxidans</name>
    <dbReference type="NCBI Taxonomy" id="371731"/>
    <lineage>
        <taxon>Bacteria</taxon>
        <taxon>Pseudomonadati</taxon>
        <taxon>Pseudomonadota</taxon>
        <taxon>Alphaproteobacteria</taxon>
        <taxon>Rhodobacterales</taxon>
        <taxon>Rhodobacter group</taxon>
        <taxon>Rhodobacter</taxon>
    </lineage>
</organism>
<accession>C8RZ62</accession>
<dbReference type="RefSeq" id="WP_008028853.1">
    <property type="nucleotide sequence ID" value="NZ_ACYY01000005.1"/>
</dbReference>
<evidence type="ECO:0008006" key="4">
    <source>
        <dbReference type="Google" id="ProtNLM"/>
    </source>
</evidence>
<dbReference type="Proteomes" id="UP000010121">
    <property type="component" value="Unassembled WGS sequence"/>
</dbReference>
<keyword evidence="3" id="KW-1185">Reference proteome</keyword>
<feature type="chain" id="PRO_5002991750" description="Lipoprotein" evidence="1">
    <location>
        <begin position="17"/>
        <end position="151"/>
    </location>
</feature>
<gene>
    <name evidence="2" type="ORF">Rsw2DRAFT_1090</name>
</gene>
<keyword evidence="1" id="KW-0732">Signal</keyword>
<evidence type="ECO:0000256" key="1">
    <source>
        <dbReference type="SAM" id="SignalP"/>
    </source>
</evidence>